<accession>A0A8T0T7H9</accession>
<feature type="compositionally biased region" description="Low complexity" evidence="1">
    <location>
        <begin position="58"/>
        <end position="67"/>
    </location>
</feature>
<proteinExistence type="predicted"/>
<keyword evidence="2" id="KW-0812">Transmembrane</keyword>
<evidence type="ECO:0000256" key="1">
    <source>
        <dbReference type="SAM" id="MobiDB-lite"/>
    </source>
</evidence>
<keyword evidence="2" id="KW-0472">Membrane</keyword>
<gene>
    <name evidence="3" type="ORF">PVAP13_4NG118019</name>
</gene>
<evidence type="ECO:0000256" key="2">
    <source>
        <dbReference type="SAM" id="Phobius"/>
    </source>
</evidence>
<sequence>MRRSHTSYSFSSFLVFSTGLTIPFRHRPPRRRRLSTTPFSSERPSKRPGGPGRRSRAGGHAPATAGAHAERRGSRQEAGRHRACGHRHPHGAARLPAGGRAAQGPRPPVATRSDAAPIRPPPPLPRRQPLSPPPPPPHLPVPLLSLLAWPKQGPTVAGDGCSRAGAATVVGGRGSAEGAREGRKRAGGPDGESDSLWRFAERTSGDDEPDAVASRLQNLLEAVFTVIRFFSRANSGYRVFWRCPYP</sequence>
<feature type="compositionally biased region" description="Basic residues" evidence="1">
    <location>
        <begin position="81"/>
        <end position="91"/>
    </location>
</feature>
<feature type="compositionally biased region" description="Basic and acidic residues" evidence="1">
    <location>
        <begin position="68"/>
        <end position="80"/>
    </location>
</feature>
<keyword evidence="4" id="KW-1185">Reference proteome</keyword>
<protein>
    <submittedName>
        <fullName evidence="3">Uncharacterized protein</fullName>
    </submittedName>
</protein>
<name>A0A8T0T7H9_PANVG</name>
<reference evidence="3" key="1">
    <citation type="submission" date="2020-05" db="EMBL/GenBank/DDBJ databases">
        <title>WGS assembly of Panicum virgatum.</title>
        <authorList>
            <person name="Lovell J.T."/>
            <person name="Jenkins J."/>
            <person name="Shu S."/>
            <person name="Juenger T.E."/>
            <person name="Schmutz J."/>
        </authorList>
    </citation>
    <scope>NUCLEOTIDE SEQUENCE</scope>
    <source>
        <strain evidence="3">AP13</strain>
    </source>
</reference>
<feature type="compositionally biased region" description="Pro residues" evidence="1">
    <location>
        <begin position="118"/>
        <end position="139"/>
    </location>
</feature>
<dbReference type="Proteomes" id="UP000823388">
    <property type="component" value="Chromosome 4N"/>
</dbReference>
<feature type="compositionally biased region" description="Low complexity" evidence="1">
    <location>
        <begin position="92"/>
        <end position="104"/>
    </location>
</feature>
<feature type="compositionally biased region" description="Basic residues" evidence="1">
    <location>
        <begin position="24"/>
        <end position="34"/>
    </location>
</feature>
<feature type="region of interest" description="Disordered" evidence="1">
    <location>
        <begin position="169"/>
        <end position="196"/>
    </location>
</feature>
<keyword evidence="2" id="KW-1133">Transmembrane helix</keyword>
<evidence type="ECO:0000313" key="4">
    <source>
        <dbReference type="Proteomes" id="UP000823388"/>
    </source>
</evidence>
<feature type="region of interest" description="Disordered" evidence="1">
    <location>
        <begin position="24"/>
        <end position="139"/>
    </location>
</feature>
<dbReference type="AlphaFoldDB" id="A0A8T0T7H9"/>
<feature type="transmembrane region" description="Helical" evidence="2">
    <location>
        <begin position="6"/>
        <end position="24"/>
    </location>
</feature>
<organism evidence="3 4">
    <name type="scientific">Panicum virgatum</name>
    <name type="common">Blackwell switchgrass</name>
    <dbReference type="NCBI Taxonomy" id="38727"/>
    <lineage>
        <taxon>Eukaryota</taxon>
        <taxon>Viridiplantae</taxon>
        <taxon>Streptophyta</taxon>
        <taxon>Embryophyta</taxon>
        <taxon>Tracheophyta</taxon>
        <taxon>Spermatophyta</taxon>
        <taxon>Magnoliopsida</taxon>
        <taxon>Liliopsida</taxon>
        <taxon>Poales</taxon>
        <taxon>Poaceae</taxon>
        <taxon>PACMAD clade</taxon>
        <taxon>Panicoideae</taxon>
        <taxon>Panicodae</taxon>
        <taxon>Paniceae</taxon>
        <taxon>Panicinae</taxon>
        <taxon>Panicum</taxon>
        <taxon>Panicum sect. Hiantes</taxon>
    </lineage>
</organism>
<evidence type="ECO:0000313" key="3">
    <source>
        <dbReference type="EMBL" id="KAG2605114.1"/>
    </source>
</evidence>
<dbReference type="EMBL" id="CM029044">
    <property type="protein sequence ID" value="KAG2605114.1"/>
    <property type="molecule type" value="Genomic_DNA"/>
</dbReference>
<comment type="caution">
    <text evidence="3">The sequence shown here is derived from an EMBL/GenBank/DDBJ whole genome shotgun (WGS) entry which is preliminary data.</text>
</comment>